<keyword evidence="2" id="KW-0805">Transcription regulation</keyword>
<dbReference type="EnsemblPlants" id="AUR62016749-RA">
    <property type="protein sequence ID" value="AUR62016749-RA:cds"/>
    <property type="gene ID" value="AUR62016749"/>
</dbReference>
<keyword evidence="3" id="KW-0804">Transcription</keyword>
<dbReference type="PANTHER" id="PTHR43952">
    <property type="entry name" value="MYB FAMILY TRANSCRIPTION FACTOR-RELATED"/>
    <property type="match status" value="1"/>
</dbReference>
<comment type="subcellular location">
    <subcellularLocation>
        <location evidence="1">Nucleus</location>
    </subcellularLocation>
</comment>
<evidence type="ECO:0000313" key="8">
    <source>
        <dbReference type="Proteomes" id="UP000596660"/>
    </source>
</evidence>
<evidence type="ECO:0000259" key="6">
    <source>
        <dbReference type="PROSITE" id="PS51293"/>
    </source>
</evidence>
<sequence>MASSRNMNTPWTGKQNKQFERALALYDKDTKDRWQNVARLVEGKSAEEVKRHYEILLEDLNRIEAGRVPIPNYRQSTGNSMNFNEEQRQLSLKGSYLTTASVMLYQCVL</sequence>
<dbReference type="PANTHER" id="PTHR43952:SF75">
    <property type="entry name" value="PROTEIN RADIALIS-LIKE 6"/>
    <property type="match status" value="1"/>
</dbReference>
<name>A0A803LP70_CHEQI</name>
<dbReference type="InterPro" id="IPR017884">
    <property type="entry name" value="SANT_dom"/>
</dbReference>
<dbReference type="InterPro" id="IPR009057">
    <property type="entry name" value="Homeodomain-like_sf"/>
</dbReference>
<dbReference type="InterPro" id="IPR044636">
    <property type="entry name" value="RADIALIS-like"/>
</dbReference>
<reference evidence="7" key="1">
    <citation type="journal article" date="2017" name="Nature">
        <title>The genome of Chenopodium quinoa.</title>
        <authorList>
            <person name="Jarvis D.E."/>
            <person name="Ho Y.S."/>
            <person name="Lightfoot D.J."/>
            <person name="Schmoeckel S.M."/>
            <person name="Li B."/>
            <person name="Borm T.J.A."/>
            <person name="Ohyanagi H."/>
            <person name="Mineta K."/>
            <person name="Michell C.T."/>
            <person name="Saber N."/>
            <person name="Kharbatia N.M."/>
            <person name="Rupper R.R."/>
            <person name="Sharp A.R."/>
            <person name="Dally N."/>
            <person name="Boughton B.A."/>
            <person name="Woo Y.H."/>
            <person name="Gao G."/>
            <person name="Schijlen E.G.W.M."/>
            <person name="Guo X."/>
            <person name="Momin A.A."/>
            <person name="Negrao S."/>
            <person name="Al-Babili S."/>
            <person name="Gehring C."/>
            <person name="Roessner U."/>
            <person name="Jung C."/>
            <person name="Murphy K."/>
            <person name="Arold S.T."/>
            <person name="Gojobori T."/>
            <person name="van der Linden C.G."/>
            <person name="van Loo E.N."/>
            <person name="Jellen E.N."/>
            <person name="Maughan P.J."/>
            <person name="Tester M."/>
        </authorList>
    </citation>
    <scope>NUCLEOTIDE SEQUENCE [LARGE SCALE GENOMIC DNA]</scope>
    <source>
        <strain evidence="7">cv. PI 614886</strain>
    </source>
</reference>
<evidence type="ECO:0000256" key="3">
    <source>
        <dbReference type="ARBA" id="ARBA00023163"/>
    </source>
</evidence>
<feature type="domain" description="Myb-like" evidence="5">
    <location>
        <begin position="3"/>
        <end position="57"/>
    </location>
</feature>
<dbReference type="SMART" id="SM00717">
    <property type="entry name" value="SANT"/>
    <property type="match status" value="1"/>
</dbReference>
<evidence type="ECO:0000313" key="7">
    <source>
        <dbReference type="EnsemblPlants" id="AUR62016749-RA:cds"/>
    </source>
</evidence>
<accession>A0A803LP70</accession>
<evidence type="ECO:0000256" key="1">
    <source>
        <dbReference type="ARBA" id="ARBA00004123"/>
    </source>
</evidence>
<proteinExistence type="predicted"/>
<protein>
    <submittedName>
        <fullName evidence="7">Uncharacterized protein</fullName>
    </submittedName>
</protein>
<dbReference type="GO" id="GO:0005634">
    <property type="term" value="C:nucleus"/>
    <property type="evidence" value="ECO:0007669"/>
    <property type="project" value="UniProtKB-SubCell"/>
</dbReference>
<evidence type="ECO:0000256" key="2">
    <source>
        <dbReference type="ARBA" id="ARBA00023015"/>
    </source>
</evidence>
<reference evidence="7" key="2">
    <citation type="submission" date="2021-03" db="UniProtKB">
        <authorList>
            <consortium name="EnsemblPlants"/>
        </authorList>
    </citation>
    <scope>IDENTIFICATION</scope>
</reference>
<keyword evidence="4" id="KW-0539">Nucleus</keyword>
<dbReference type="GO" id="GO:0003700">
    <property type="term" value="F:DNA-binding transcription factor activity"/>
    <property type="evidence" value="ECO:0007669"/>
    <property type="project" value="InterPro"/>
</dbReference>
<dbReference type="CDD" id="cd00167">
    <property type="entry name" value="SANT"/>
    <property type="match status" value="1"/>
</dbReference>
<keyword evidence="8" id="KW-1185">Reference proteome</keyword>
<dbReference type="Pfam" id="PF00249">
    <property type="entry name" value="Myb_DNA-binding"/>
    <property type="match status" value="1"/>
</dbReference>
<dbReference type="OMA" id="NWTKNQN"/>
<evidence type="ECO:0000256" key="4">
    <source>
        <dbReference type="ARBA" id="ARBA00023242"/>
    </source>
</evidence>
<dbReference type="PROSITE" id="PS51293">
    <property type="entry name" value="SANT"/>
    <property type="match status" value="1"/>
</dbReference>
<dbReference type="AlphaFoldDB" id="A0A803LP70"/>
<dbReference type="PROSITE" id="PS50090">
    <property type="entry name" value="MYB_LIKE"/>
    <property type="match status" value="1"/>
</dbReference>
<evidence type="ECO:0000259" key="5">
    <source>
        <dbReference type="PROSITE" id="PS50090"/>
    </source>
</evidence>
<dbReference type="SUPFAM" id="SSF46689">
    <property type="entry name" value="Homeodomain-like"/>
    <property type="match status" value="1"/>
</dbReference>
<dbReference type="FunFam" id="1.10.10.60:FF:000154">
    <property type="entry name" value="Transcription factor SRM1"/>
    <property type="match status" value="1"/>
</dbReference>
<organism evidence="7 8">
    <name type="scientific">Chenopodium quinoa</name>
    <name type="common">Quinoa</name>
    <dbReference type="NCBI Taxonomy" id="63459"/>
    <lineage>
        <taxon>Eukaryota</taxon>
        <taxon>Viridiplantae</taxon>
        <taxon>Streptophyta</taxon>
        <taxon>Embryophyta</taxon>
        <taxon>Tracheophyta</taxon>
        <taxon>Spermatophyta</taxon>
        <taxon>Magnoliopsida</taxon>
        <taxon>eudicotyledons</taxon>
        <taxon>Gunneridae</taxon>
        <taxon>Pentapetalae</taxon>
        <taxon>Caryophyllales</taxon>
        <taxon>Chenopodiaceae</taxon>
        <taxon>Chenopodioideae</taxon>
        <taxon>Atripliceae</taxon>
        <taxon>Chenopodium</taxon>
    </lineage>
</organism>
<feature type="domain" description="SANT" evidence="6">
    <location>
        <begin position="6"/>
        <end position="61"/>
    </location>
</feature>
<dbReference type="Proteomes" id="UP000596660">
    <property type="component" value="Unplaced"/>
</dbReference>
<dbReference type="Gene3D" id="1.10.10.60">
    <property type="entry name" value="Homeodomain-like"/>
    <property type="match status" value="1"/>
</dbReference>
<dbReference type="InterPro" id="IPR001005">
    <property type="entry name" value="SANT/Myb"/>
</dbReference>
<dbReference type="Gramene" id="AUR62016749-RA">
    <property type="protein sequence ID" value="AUR62016749-RA:cds"/>
    <property type="gene ID" value="AUR62016749"/>
</dbReference>